<proteinExistence type="predicted"/>
<accession>A0ACB9R6U1</accession>
<dbReference type="EMBL" id="CM042883">
    <property type="protein sequence ID" value="KAI4373384.1"/>
    <property type="molecule type" value="Genomic_DNA"/>
</dbReference>
<evidence type="ECO:0000313" key="1">
    <source>
        <dbReference type="EMBL" id="KAI4373384.1"/>
    </source>
</evidence>
<evidence type="ECO:0000313" key="2">
    <source>
        <dbReference type="Proteomes" id="UP001057402"/>
    </source>
</evidence>
<protein>
    <submittedName>
        <fullName evidence="1">Uncharacterized protein</fullName>
    </submittedName>
</protein>
<sequence>MGLRRSSRRPPQAPLHRLHFHNHPPRHQVLRGRVFLSTSLVHVLPDAFDALGDCKIASLHPWRDFPFAGLVTLVGAVLALLVDAAASSHVENGGHGHGHGHGARKDYKMVDMQEEEQRGVKIREEVVVLGEDPETTRLKEKQRLVSQVLEIGIIFHSVIIGVTMGMSQNKCSIRPLVSALAFHQFFQGMGLGGCIAQVEKGTKGSMRRRRWKRKEASNECCACHGYDHDCSCLYGARGDQVNVKYEKENRLSVEDAVIHCGDG</sequence>
<comment type="caution">
    <text evidence="1">The sequence shown here is derived from an EMBL/GenBank/DDBJ whole genome shotgun (WGS) entry which is preliminary data.</text>
</comment>
<keyword evidence="2" id="KW-1185">Reference proteome</keyword>
<gene>
    <name evidence="1" type="ORF">MLD38_011514</name>
</gene>
<organism evidence="1 2">
    <name type="scientific">Melastoma candidum</name>
    <dbReference type="NCBI Taxonomy" id="119954"/>
    <lineage>
        <taxon>Eukaryota</taxon>
        <taxon>Viridiplantae</taxon>
        <taxon>Streptophyta</taxon>
        <taxon>Embryophyta</taxon>
        <taxon>Tracheophyta</taxon>
        <taxon>Spermatophyta</taxon>
        <taxon>Magnoliopsida</taxon>
        <taxon>eudicotyledons</taxon>
        <taxon>Gunneridae</taxon>
        <taxon>Pentapetalae</taxon>
        <taxon>rosids</taxon>
        <taxon>malvids</taxon>
        <taxon>Myrtales</taxon>
        <taxon>Melastomataceae</taxon>
        <taxon>Melastomatoideae</taxon>
        <taxon>Melastomateae</taxon>
        <taxon>Melastoma</taxon>
    </lineage>
</organism>
<reference evidence="2" key="1">
    <citation type="journal article" date="2023" name="Front. Plant Sci.">
        <title>Chromosomal-level genome assembly of Melastoma candidum provides insights into trichome evolution.</title>
        <authorList>
            <person name="Zhong Y."/>
            <person name="Wu W."/>
            <person name="Sun C."/>
            <person name="Zou P."/>
            <person name="Liu Y."/>
            <person name="Dai S."/>
            <person name="Zhou R."/>
        </authorList>
    </citation>
    <scope>NUCLEOTIDE SEQUENCE [LARGE SCALE GENOMIC DNA]</scope>
</reference>
<name>A0ACB9R6U1_9MYRT</name>
<dbReference type="Proteomes" id="UP001057402">
    <property type="component" value="Chromosome 4"/>
</dbReference>